<dbReference type="InterPro" id="IPR037217">
    <property type="entry name" value="Trp/Indoleamine_2_3_dOase-like"/>
</dbReference>
<dbReference type="SUPFAM" id="SSF140959">
    <property type="entry name" value="Indolic compounds 2,3-dioxygenase-like"/>
    <property type="match status" value="1"/>
</dbReference>
<dbReference type="GO" id="GO:0019441">
    <property type="term" value="P:L-tryptophan catabolic process to kynurenine"/>
    <property type="evidence" value="ECO:0007669"/>
    <property type="project" value="InterPro"/>
</dbReference>
<accession>A0A9N8PTY7</accession>
<dbReference type="GO" id="GO:0020037">
    <property type="term" value="F:heme binding"/>
    <property type="evidence" value="ECO:0007669"/>
    <property type="project" value="InterPro"/>
</dbReference>
<reference evidence="1" key="1">
    <citation type="submission" date="2020-06" db="EMBL/GenBank/DDBJ databases">
        <authorList>
            <person name="Onetto C."/>
        </authorList>
    </citation>
    <scope>NUCLEOTIDE SEQUENCE</scope>
</reference>
<dbReference type="OrthoDB" id="10262710at2759"/>
<dbReference type="Proteomes" id="UP000745764">
    <property type="component" value="Unassembled WGS sequence"/>
</dbReference>
<gene>
    <name evidence="1" type="ORF">AWRI4620_LOCUS5709</name>
</gene>
<evidence type="ECO:0000313" key="2">
    <source>
        <dbReference type="Proteomes" id="UP000745764"/>
    </source>
</evidence>
<dbReference type="AlphaFoldDB" id="A0A9N8PTY7"/>
<proteinExistence type="predicted"/>
<dbReference type="GO" id="GO:0046872">
    <property type="term" value="F:metal ion binding"/>
    <property type="evidence" value="ECO:0007669"/>
    <property type="project" value="InterPro"/>
</dbReference>
<protein>
    <submittedName>
        <fullName evidence="1">Uncharacterized protein</fullName>
    </submittedName>
</protein>
<evidence type="ECO:0000313" key="1">
    <source>
        <dbReference type="EMBL" id="CAD0111454.1"/>
    </source>
</evidence>
<name>A0A9N8PTY7_9PEZI</name>
<comment type="caution">
    <text evidence="1">The sequence shown here is derived from an EMBL/GenBank/DDBJ whole genome shotgun (WGS) entry which is preliminary data.</text>
</comment>
<keyword evidence="2" id="KW-1185">Reference proteome</keyword>
<sequence>MPGIITQFSSLSVPHDPSELSPGSDPFLITAQNGYLPTHLPLRRLPAAFDALSDILDDMPILKEDGTAGLLATFKLGPLIDSGALPDLTAEIDNLVVPGTGEIDMAAITAAFRDYS</sequence>
<dbReference type="EMBL" id="CAINUL010000009">
    <property type="protein sequence ID" value="CAD0111454.1"/>
    <property type="molecule type" value="Genomic_DNA"/>
</dbReference>
<organism evidence="1 2">
    <name type="scientific">Aureobasidium uvarum</name>
    <dbReference type="NCBI Taxonomy" id="2773716"/>
    <lineage>
        <taxon>Eukaryota</taxon>
        <taxon>Fungi</taxon>
        <taxon>Dikarya</taxon>
        <taxon>Ascomycota</taxon>
        <taxon>Pezizomycotina</taxon>
        <taxon>Dothideomycetes</taxon>
        <taxon>Dothideomycetidae</taxon>
        <taxon>Dothideales</taxon>
        <taxon>Saccotheciaceae</taxon>
        <taxon>Aureobasidium</taxon>
    </lineage>
</organism>